<reference evidence="8" key="1">
    <citation type="submission" date="2024-05" db="EMBL/GenBank/DDBJ databases">
        <title>30 novel species of actinomycetes from the DSMZ collection.</title>
        <authorList>
            <person name="Nouioui I."/>
        </authorList>
    </citation>
    <scope>NUCLEOTIDE SEQUENCE</scope>
    <source>
        <strain evidence="8">DSM 41529</strain>
    </source>
</reference>
<dbReference type="Pfam" id="PF11380">
    <property type="entry name" value="Stealth_CR2"/>
    <property type="match status" value="1"/>
</dbReference>
<dbReference type="InterPro" id="IPR047141">
    <property type="entry name" value="Stealth"/>
</dbReference>
<keyword evidence="9" id="KW-1185">Reference proteome</keyword>
<dbReference type="Pfam" id="PF17102">
    <property type="entry name" value="Stealth_CR3"/>
    <property type="match status" value="1"/>
</dbReference>
<organism evidence="8 9">
    <name type="scientific">Streptomyces lonegramiae</name>
    <dbReference type="NCBI Taxonomy" id="3075524"/>
    <lineage>
        <taxon>Bacteria</taxon>
        <taxon>Bacillati</taxon>
        <taxon>Actinomycetota</taxon>
        <taxon>Actinomycetes</taxon>
        <taxon>Kitasatosporales</taxon>
        <taxon>Streptomycetaceae</taxon>
        <taxon>Streptomyces</taxon>
    </lineage>
</organism>
<evidence type="ECO:0000313" key="9">
    <source>
        <dbReference type="Proteomes" id="UP001180754"/>
    </source>
</evidence>
<sequence>MPRTAPPAPRLPWHTDTPRLVRGYRRRVPLPVRRAVVAVTGARLRRAAKRGLARLSAASAALRLRWGRRRLRRAGLLSTPDRIVVVDRHGPRIAHLTTVPTPLHARTENLRLVCEALERAGVDHFVVRAYGNVSSAVGVPAEARPRAVAALTELCAREAGYVSLPARGRRPGTAPRSGHTARAWGRLSTAPVVRFTRFYASPGARSGAGSGAGLVLGVAQGCDIEFWRRGRAESGAGTEGGIEGGPDLLLAPRPNRTTASVAAAATAVHAPGHLFTRLAPAEGWRAGPLVRTRPEFTTRLPDEVRFPIDVVYTWVDGADPAWRRRRAEWTAVADDAAEPYHEQAANEARYANRDELRYSLRSLHMYAPWVRHIYLVTDDQVPPWLTGSHPGITVVDHRDIFDDPRVLPTFNSQAIETRLHHIDGLAEHFLYFNDDVFLGSPVTPQDFFLANGMTKFFLSRALIPLGPAHPGDVPVSAAGKNNRALLEGRFGTTVTQKLKHTPHALRRSVLAEIEGEFPGPYRATMASRVRSASDISLPSALHHYYAFLTGRAVPAPLRYDYFDLSRPGIPARLARLLRSRRCQAFCLNDTVSCERDLADQLALLRPFLDAYFPVPSPLERAIARQEARQPCPSPSPSR</sequence>
<gene>
    <name evidence="8" type="ORF">RND15_30175</name>
</gene>
<feature type="domain" description="Stealth protein CR2 conserved region 2" evidence="4">
    <location>
        <begin position="349"/>
        <end position="455"/>
    </location>
</feature>
<dbReference type="PANTHER" id="PTHR24045">
    <property type="match status" value="1"/>
</dbReference>
<feature type="domain" description="Stealth protein CR1 conserved region 1" evidence="5">
    <location>
        <begin position="306"/>
        <end position="328"/>
    </location>
</feature>
<evidence type="ECO:0000256" key="2">
    <source>
        <dbReference type="ARBA" id="ARBA00022679"/>
    </source>
</evidence>
<evidence type="ECO:0000259" key="6">
    <source>
        <dbReference type="Pfam" id="PF17102"/>
    </source>
</evidence>
<dbReference type="InterPro" id="IPR021520">
    <property type="entry name" value="Stealth_CR2"/>
</dbReference>
<feature type="domain" description="Stealth protein CR3 conserved region 3" evidence="6">
    <location>
        <begin position="499"/>
        <end position="546"/>
    </location>
</feature>
<evidence type="ECO:0000259" key="5">
    <source>
        <dbReference type="Pfam" id="PF17101"/>
    </source>
</evidence>
<evidence type="ECO:0000259" key="7">
    <source>
        <dbReference type="Pfam" id="PF17103"/>
    </source>
</evidence>
<comment type="caution">
    <text evidence="8">The sequence shown here is derived from an EMBL/GenBank/DDBJ whole genome shotgun (WGS) entry which is preliminary data.</text>
</comment>
<keyword evidence="3" id="KW-0270">Exopolysaccharide synthesis</keyword>
<dbReference type="Proteomes" id="UP001180754">
    <property type="component" value="Unassembled WGS sequence"/>
</dbReference>
<proteinExistence type="inferred from homology"/>
<evidence type="ECO:0000259" key="4">
    <source>
        <dbReference type="Pfam" id="PF11380"/>
    </source>
</evidence>
<dbReference type="EMBL" id="JAVRFD010000016">
    <property type="protein sequence ID" value="MDT0546939.1"/>
    <property type="molecule type" value="Genomic_DNA"/>
</dbReference>
<feature type="domain" description="Stealth protein CR4 conserved region 4" evidence="7">
    <location>
        <begin position="577"/>
        <end position="629"/>
    </location>
</feature>
<evidence type="ECO:0000256" key="3">
    <source>
        <dbReference type="ARBA" id="ARBA00023169"/>
    </source>
</evidence>
<protein>
    <submittedName>
        <fullName evidence="8">Stealth family protein</fullName>
    </submittedName>
</protein>
<dbReference type="InterPro" id="IPR031356">
    <property type="entry name" value="Stealth_CR4"/>
</dbReference>
<comment type="similarity">
    <text evidence="1">Belongs to the stealth family.</text>
</comment>
<evidence type="ECO:0000313" key="8">
    <source>
        <dbReference type="EMBL" id="MDT0546939.1"/>
    </source>
</evidence>
<evidence type="ECO:0000256" key="1">
    <source>
        <dbReference type="ARBA" id="ARBA00007583"/>
    </source>
</evidence>
<dbReference type="InterPro" id="IPR031358">
    <property type="entry name" value="Stealth_CR1"/>
</dbReference>
<dbReference type="Pfam" id="PF17101">
    <property type="entry name" value="Stealth_CR1"/>
    <property type="match status" value="1"/>
</dbReference>
<keyword evidence="2" id="KW-0808">Transferase</keyword>
<dbReference type="Pfam" id="PF17103">
    <property type="entry name" value="Stealth_CR4"/>
    <property type="match status" value="1"/>
</dbReference>
<dbReference type="PANTHER" id="PTHR24045:SF0">
    <property type="entry name" value="N-ACETYLGLUCOSAMINE-1-PHOSPHOTRANSFERASE SUBUNITS ALPHA_BETA"/>
    <property type="match status" value="1"/>
</dbReference>
<dbReference type="InterPro" id="IPR031357">
    <property type="entry name" value="Stealth_CR3"/>
</dbReference>
<accession>A0ABU2XLZ2</accession>
<name>A0ABU2XLZ2_9ACTN</name>
<dbReference type="RefSeq" id="WP_311727431.1">
    <property type="nucleotide sequence ID" value="NZ_JAVRFD010000016.1"/>
</dbReference>